<keyword evidence="7" id="KW-0539">Nucleus</keyword>
<evidence type="ECO:0000256" key="4">
    <source>
        <dbReference type="ARBA" id="ARBA00022722"/>
    </source>
</evidence>
<proteinExistence type="inferred from homology"/>
<sequence>MVLYTITDRVFDRRKALALFLLLRLRRRQNLRLWIHPINQNRRQFGAYHHLVAELQLHPDKHFTYFRMSALQMEGLLSIIGPTIRREDTNYRKSMSPKQRLAVTIRFLATGESFTSLAFQYRLGVSTVATIVHNTLEALESHMLGTQIPVPTEDIWSTVAAGFWEKWNYPNCIGAIDGKHIEIRAPPNSGSLFYDYKHHFSINLLAVVDADSRFIYIHVGDYGGASDGGIFSTSPLKRGLEQNRLHVPAPSLLPNDGPEGLMPHVIVGDAAFPLKPYLMRPYSGMNLRGPKQTFNYRLSRARMAVECAFGIMAGRWRVLLTKINMTPEHVDTTVVVCCILHNYLSNPSDNRRWLEESNQGQMCMRRSVGEMGGHRPSQEAASVRQRFTDYFQSAAGDLPHAD</sequence>
<accession>A0A8C6SNW2</accession>
<dbReference type="GO" id="GO:0005634">
    <property type="term" value="C:nucleus"/>
    <property type="evidence" value="ECO:0007669"/>
    <property type="project" value="UniProtKB-SubCell"/>
</dbReference>
<keyword evidence="4" id="KW-0540">Nuclease</keyword>
<dbReference type="GO" id="GO:0046872">
    <property type="term" value="F:metal ion binding"/>
    <property type="evidence" value="ECO:0007669"/>
    <property type="project" value="UniProtKB-KW"/>
</dbReference>
<comment type="cofactor">
    <cofactor evidence="1">
        <name>a divalent metal cation</name>
        <dbReference type="ChEBI" id="CHEBI:60240"/>
    </cofactor>
</comment>
<keyword evidence="10" id="KW-1185">Reference proteome</keyword>
<evidence type="ECO:0000256" key="5">
    <source>
        <dbReference type="ARBA" id="ARBA00022723"/>
    </source>
</evidence>
<evidence type="ECO:0000259" key="8">
    <source>
        <dbReference type="Pfam" id="PF13359"/>
    </source>
</evidence>
<dbReference type="GO" id="GO:0016787">
    <property type="term" value="F:hydrolase activity"/>
    <property type="evidence" value="ECO:0007669"/>
    <property type="project" value="UniProtKB-KW"/>
</dbReference>
<evidence type="ECO:0000256" key="1">
    <source>
        <dbReference type="ARBA" id="ARBA00001968"/>
    </source>
</evidence>
<keyword evidence="6" id="KW-0378">Hydrolase</keyword>
<protein>
    <recommendedName>
        <fullName evidence="8">DDE Tnp4 domain-containing protein</fullName>
    </recommendedName>
</protein>
<feature type="domain" description="DDE Tnp4" evidence="8">
    <location>
        <begin position="176"/>
        <end position="342"/>
    </location>
</feature>
<dbReference type="InterPro" id="IPR045249">
    <property type="entry name" value="HARBI1-like"/>
</dbReference>
<evidence type="ECO:0000256" key="3">
    <source>
        <dbReference type="ARBA" id="ARBA00006958"/>
    </source>
</evidence>
<dbReference type="Pfam" id="PF13359">
    <property type="entry name" value="DDE_Tnp_4"/>
    <property type="match status" value="1"/>
</dbReference>
<evidence type="ECO:0000313" key="10">
    <source>
        <dbReference type="Proteomes" id="UP000694523"/>
    </source>
</evidence>
<keyword evidence="5" id="KW-0479">Metal-binding</keyword>
<evidence type="ECO:0000256" key="2">
    <source>
        <dbReference type="ARBA" id="ARBA00004123"/>
    </source>
</evidence>
<dbReference type="Ensembl" id="ENSNMLT00000010761.1">
    <property type="protein sequence ID" value="ENSNMLP00000009515.1"/>
    <property type="gene ID" value="ENSNMLG00000006615.1"/>
</dbReference>
<reference evidence="9" key="2">
    <citation type="submission" date="2025-09" db="UniProtKB">
        <authorList>
            <consortium name="Ensembl"/>
        </authorList>
    </citation>
    <scope>IDENTIFICATION</scope>
</reference>
<dbReference type="InterPro" id="IPR027806">
    <property type="entry name" value="HARBI1_dom"/>
</dbReference>
<comment type="similarity">
    <text evidence="3">Belongs to the HARBI1 family.</text>
</comment>
<dbReference type="AlphaFoldDB" id="A0A8C6SNW2"/>
<dbReference type="PANTHER" id="PTHR22930">
    <property type="match status" value="1"/>
</dbReference>
<evidence type="ECO:0000256" key="7">
    <source>
        <dbReference type="ARBA" id="ARBA00023242"/>
    </source>
</evidence>
<evidence type="ECO:0000256" key="6">
    <source>
        <dbReference type="ARBA" id="ARBA00022801"/>
    </source>
</evidence>
<dbReference type="Proteomes" id="UP000694523">
    <property type="component" value="Unplaced"/>
</dbReference>
<reference evidence="9" key="1">
    <citation type="submission" date="2025-08" db="UniProtKB">
        <authorList>
            <consortium name="Ensembl"/>
        </authorList>
    </citation>
    <scope>IDENTIFICATION</scope>
</reference>
<name>A0A8C6SNW2_9GOBI</name>
<comment type="subcellular location">
    <subcellularLocation>
        <location evidence="2">Nucleus</location>
    </subcellularLocation>
</comment>
<evidence type="ECO:0000313" key="9">
    <source>
        <dbReference type="Ensembl" id="ENSNMLP00000009515.1"/>
    </source>
</evidence>
<dbReference type="GO" id="GO:0004518">
    <property type="term" value="F:nuclease activity"/>
    <property type="evidence" value="ECO:0007669"/>
    <property type="project" value="UniProtKB-KW"/>
</dbReference>
<organism evidence="9 10">
    <name type="scientific">Neogobius melanostomus</name>
    <name type="common">round goby</name>
    <dbReference type="NCBI Taxonomy" id="47308"/>
    <lineage>
        <taxon>Eukaryota</taxon>
        <taxon>Metazoa</taxon>
        <taxon>Chordata</taxon>
        <taxon>Craniata</taxon>
        <taxon>Vertebrata</taxon>
        <taxon>Euteleostomi</taxon>
        <taxon>Actinopterygii</taxon>
        <taxon>Neopterygii</taxon>
        <taxon>Teleostei</taxon>
        <taxon>Neoteleostei</taxon>
        <taxon>Acanthomorphata</taxon>
        <taxon>Gobiaria</taxon>
        <taxon>Gobiiformes</taxon>
        <taxon>Gobioidei</taxon>
        <taxon>Gobiidae</taxon>
        <taxon>Benthophilinae</taxon>
        <taxon>Neogobiini</taxon>
        <taxon>Neogobius</taxon>
    </lineage>
</organism>
<dbReference type="PANTHER" id="PTHR22930:SF269">
    <property type="entry name" value="NUCLEASE HARBI1-LIKE PROTEIN"/>
    <property type="match status" value="1"/>
</dbReference>